<dbReference type="InterPro" id="IPR036628">
    <property type="entry name" value="Clp_N_dom_sf"/>
</dbReference>
<dbReference type="InterPro" id="IPR004176">
    <property type="entry name" value="Clp_R_N"/>
</dbReference>
<evidence type="ECO:0000313" key="3">
    <source>
        <dbReference type="EMBL" id="JAG86128.1"/>
    </source>
</evidence>
<dbReference type="EMBL" id="GCHU01018823">
    <property type="protein sequence ID" value="JAG86128.1"/>
    <property type="molecule type" value="Transcribed_RNA"/>
</dbReference>
<sequence length="243" mass="26841">MAGTQMLSLSSSTLSCSLSSQQSQSRSLRTSYSPLCRTRLLLKLDSSRYFLSTSALRWIKPQCVPLRPRRGHQPVFMILPTANPERASAEILPKWSARAIKAFSLAKVEARKMKYPKLGTELLLMGILIEGTSPAAKFLRDNGVTIFNVRDETIKLLGKSDATFKTPENLPLTEPAQKALDWAVDEKIKSGESGEVTTTHMLLGIWAQKGFAGHLILSSLGLNDEKINELALSIKEEVVLSTR</sequence>
<protein>
    <submittedName>
        <fullName evidence="3">TSA: Wollemia nobilis Ref_Wollemi_Transcript_18946_1214 transcribed RNA sequence</fullName>
    </submittedName>
</protein>
<feature type="domain" description="Clp R" evidence="2">
    <location>
        <begin position="92"/>
        <end position="237"/>
    </location>
</feature>
<evidence type="ECO:0000256" key="1">
    <source>
        <dbReference type="PROSITE-ProRule" id="PRU01251"/>
    </source>
</evidence>
<dbReference type="AlphaFoldDB" id="A0A0C9S5K0"/>
<keyword evidence="1" id="KW-0677">Repeat</keyword>
<organism evidence="3">
    <name type="scientific">Wollemia nobilis</name>
    <dbReference type="NCBI Taxonomy" id="56998"/>
    <lineage>
        <taxon>Eukaryota</taxon>
        <taxon>Viridiplantae</taxon>
        <taxon>Streptophyta</taxon>
        <taxon>Embryophyta</taxon>
        <taxon>Tracheophyta</taxon>
        <taxon>Spermatophyta</taxon>
        <taxon>Pinopsida</taxon>
        <taxon>Pinidae</taxon>
        <taxon>Conifers II</taxon>
        <taxon>Araucariales</taxon>
        <taxon>Araucariaceae</taxon>
        <taxon>Wollemia</taxon>
    </lineage>
</organism>
<evidence type="ECO:0000259" key="2">
    <source>
        <dbReference type="PROSITE" id="PS51903"/>
    </source>
</evidence>
<accession>A0A0C9S5K0</accession>
<proteinExistence type="predicted"/>
<dbReference type="PANTHER" id="PTHR47016">
    <property type="entry name" value="ATP-DEPENDENT CLP PROTEASE ATP-BINDING SUBUNIT CLPT1, CHLOROPLASTIC"/>
    <property type="match status" value="1"/>
</dbReference>
<dbReference type="InterPro" id="IPR044217">
    <property type="entry name" value="CLPT1/2"/>
</dbReference>
<reference evidence="3" key="1">
    <citation type="submission" date="2015-02" db="EMBL/GenBank/DDBJ databases">
        <title>A transcriptome of Wollemia nobilis - a relic of Gondwana.</title>
        <authorList>
            <person name="Chia J.Y."/>
            <person name="Leong Y.S."/>
            <person name="Abdul Karim S."/>
            <person name="Wan Azmi N."/>
            <person name="Hercus R."/>
            <person name="Croft L."/>
        </authorList>
    </citation>
    <scope>NUCLEOTIDE SEQUENCE</scope>
    <source>
        <strain evidence="3">MaeBrown</strain>
        <tissue evidence="3">Leaf</tissue>
    </source>
</reference>
<name>A0A0C9S5K0_9CONI</name>
<dbReference type="PANTHER" id="PTHR47016:SF1">
    <property type="entry name" value="ATP-DEPENDENT CLP PROTEASE ATP-BINDING SUBUNIT CLPT1, CHLOROPLASTIC"/>
    <property type="match status" value="1"/>
</dbReference>
<dbReference type="Gene3D" id="1.10.1780.10">
    <property type="entry name" value="Clp, N-terminal domain"/>
    <property type="match status" value="1"/>
</dbReference>
<dbReference type="PROSITE" id="PS51903">
    <property type="entry name" value="CLP_R"/>
    <property type="match status" value="1"/>
</dbReference>
<dbReference type="Pfam" id="PF02861">
    <property type="entry name" value="Clp_N"/>
    <property type="match status" value="1"/>
</dbReference>
<dbReference type="SUPFAM" id="SSF81923">
    <property type="entry name" value="Double Clp-N motif"/>
    <property type="match status" value="1"/>
</dbReference>